<dbReference type="OrthoDB" id="62120at2759"/>
<evidence type="ECO:0000256" key="8">
    <source>
        <dbReference type="ARBA" id="ARBA00036824"/>
    </source>
</evidence>
<dbReference type="InterPro" id="IPR001547">
    <property type="entry name" value="Glyco_hydro_5"/>
</dbReference>
<dbReference type="GO" id="GO:0046557">
    <property type="term" value="F:glucan endo-1,6-beta-glucosidase activity"/>
    <property type="evidence" value="ECO:0007669"/>
    <property type="project" value="EnsemblFungi"/>
</dbReference>
<dbReference type="GO" id="GO:0005576">
    <property type="term" value="C:extracellular region"/>
    <property type="evidence" value="ECO:0007669"/>
    <property type="project" value="UniProtKB-SubCell"/>
</dbReference>
<dbReference type="Gene3D" id="3.20.20.80">
    <property type="entry name" value="Glycosidases"/>
    <property type="match status" value="1"/>
</dbReference>
<comment type="subcellular location">
    <subcellularLocation>
        <location evidence="1">Secreted</location>
    </subcellularLocation>
</comment>
<dbReference type="Proteomes" id="UP000189580">
    <property type="component" value="Chromosome a"/>
</dbReference>
<dbReference type="PROSITE" id="PS00659">
    <property type="entry name" value="GLYCOSYL_HYDROL_F5"/>
    <property type="match status" value="1"/>
</dbReference>
<dbReference type="EMBL" id="CP014501">
    <property type="protein sequence ID" value="ANB12754.1"/>
    <property type="molecule type" value="Genomic_DNA"/>
</dbReference>
<evidence type="ECO:0000256" key="3">
    <source>
        <dbReference type="ARBA" id="ARBA00022525"/>
    </source>
</evidence>
<feature type="signal peptide" evidence="11">
    <location>
        <begin position="1"/>
        <end position="18"/>
    </location>
</feature>
<keyword evidence="14" id="KW-1185">Reference proteome</keyword>
<gene>
    <name evidence="13" type="primary">EXG1</name>
    <name evidence="13" type="ORF">AWJ20_1022</name>
</gene>
<dbReference type="GO" id="GO:1990819">
    <property type="term" value="C:mating projection actin fusion focus"/>
    <property type="evidence" value="ECO:0007669"/>
    <property type="project" value="EnsemblFungi"/>
</dbReference>
<organism evidence="13 14">
    <name type="scientific">Sugiyamaella lignohabitans</name>
    <dbReference type="NCBI Taxonomy" id="796027"/>
    <lineage>
        <taxon>Eukaryota</taxon>
        <taxon>Fungi</taxon>
        <taxon>Dikarya</taxon>
        <taxon>Ascomycota</taxon>
        <taxon>Saccharomycotina</taxon>
        <taxon>Dipodascomycetes</taxon>
        <taxon>Dipodascales</taxon>
        <taxon>Trichomonascaceae</taxon>
        <taxon>Sugiyamaella</taxon>
    </lineage>
</organism>
<evidence type="ECO:0000256" key="1">
    <source>
        <dbReference type="ARBA" id="ARBA00004613"/>
    </source>
</evidence>
<dbReference type="RefSeq" id="XP_018735231.1">
    <property type="nucleotide sequence ID" value="XM_018877872.1"/>
</dbReference>
<dbReference type="GeneID" id="30032779"/>
<dbReference type="GO" id="GO:0070879">
    <property type="term" value="P:fungal-type cell wall beta-glucan metabolic process"/>
    <property type="evidence" value="ECO:0007669"/>
    <property type="project" value="EnsemblFungi"/>
</dbReference>
<dbReference type="GO" id="GO:0004338">
    <property type="term" value="F:glucan exo-1,3-beta-glucosidase activity"/>
    <property type="evidence" value="ECO:0007669"/>
    <property type="project" value="UniProtKB-EC"/>
</dbReference>
<dbReference type="KEGG" id="slb:AWJ20_1022"/>
<evidence type="ECO:0000256" key="10">
    <source>
        <dbReference type="RuleBase" id="RU361153"/>
    </source>
</evidence>
<dbReference type="PANTHER" id="PTHR31297:SF1">
    <property type="entry name" value="GLUCAN 1,3-BETA-GLUCOSIDASE I_II-RELATED"/>
    <property type="match status" value="1"/>
</dbReference>
<protein>
    <recommendedName>
        <fullName evidence="9">glucan 1,3-beta-glucosidase</fullName>
        <ecNumber evidence="9">3.2.1.58</ecNumber>
    </recommendedName>
</protein>
<evidence type="ECO:0000313" key="13">
    <source>
        <dbReference type="EMBL" id="ANB12754.1"/>
    </source>
</evidence>
<keyword evidence="5 10" id="KW-0378">Hydrolase</keyword>
<feature type="domain" description="Glycoside hydrolase family 5" evidence="12">
    <location>
        <begin position="83"/>
        <end position="274"/>
    </location>
</feature>
<reference evidence="13 14" key="1">
    <citation type="submission" date="2016-02" db="EMBL/GenBank/DDBJ databases">
        <title>Complete genome sequence and transcriptome regulation of the pentose utilising yeast Sugiyamaella lignohabitans.</title>
        <authorList>
            <person name="Bellasio M."/>
            <person name="Peymann A."/>
            <person name="Valli M."/>
            <person name="Sipitzky M."/>
            <person name="Graf A."/>
            <person name="Sauer M."/>
            <person name="Marx H."/>
            <person name="Mattanovich D."/>
        </authorList>
    </citation>
    <scope>NUCLEOTIDE SEQUENCE [LARGE SCALE GENOMIC DNA]</scope>
    <source>
        <strain evidence="13 14">CBS 10342</strain>
    </source>
</reference>
<name>A0A167DCD0_9ASCO</name>
<evidence type="ECO:0000256" key="4">
    <source>
        <dbReference type="ARBA" id="ARBA00022729"/>
    </source>
</evidence>
<evidence type="ECO:0000259" key="12">
    <source>
        <dbReference type="Pfam" id="PF00150"/>
    </source>
</evidence>
<evidence type="ECO:0000256" key="7">
    <source>
        <dbReference type="ARBA" id="ARBA00023316"/>
    </source>
</evidence>
<dbReference type="FunFam" id="3.20.20.80:FF:000033">
    <property type="entry name" value="Glucan 1,3-beta-glucosidase A"/>
    <property type="match status" value="1"/>
</dbReference>
<dbReference type="GO" id="GO:0009251">
    <property type="term" value="P:glucan catabolic process"/>
    <property type="evidence" value="ECO:0007669"/>
    <property type="project" value="TreeGrafter"/>
</dbReference>
<keyword evidence="4 11" id="KW-0732">Signal</keyword>
<dbReference type="InterPro" id="IPR018087">
    <property type="entry name" value="Glyco_hydro_5_CS"/>
</dbReference>
<evidence type="ECO:0000256" key="2">
    <source>
        <dbReference type="ARBA" id="ARBA00005641"/>
    </source>
</evidence>
<evidence type="ECO:0000256" key="6">
    <source>
        <dbReference type="ARBA" id="ARBA00023295"/>
    </source>
</evidence>
<evidence type="ECO:0000256" key="9">
    <source>
        <dbReference type="ARBA" id="ARBA00038929"/>
    </source>
</evidence>
<dbReference type="SUPFAM" id="SSF51445">
    <property type="entry name" value="(Trans)glycosidases"/>
    <property type="match status" value="1"/>
</dbReference>
<keyword evidence="3" id="KW-0964">Secreted</keyword>
<evidence type="ECO:0000256" key="11">
    <source>
        <dbReference type="SAM" id="SignalP"/>
    </source>
</evidence>
<dbReference type="GO" id="GO:0000935">
    <property type="term" value="C:division septum"/>
    <property type="evidence" value="ECO:0007669"/>
    <property type="project" value="EnsemblFungi"/>
</dbReference>
<sequence>MSFVQIATALLAATGVVASPFRLTQRSYLGFDYNTEKVRGVNLGGWFVSEPFITPSLYNISGDPPIDEYHLAQALGSNAQSVLSQHWNTWYTADDFATIASYGLNHVRIPIGYWAFQLQPGDPYVQGQEPILDNAIEWARNNGLKVWIDIHGAPGSQNGFDNSGQRDVLNWQNGDNVQATLDVVKYVAQKYGQTDYNDVVVGIELVNEPLGPSLDMSGIEQYYNDGWSAVRDAGSDTGVVIHDAFQPLGFWNQFMTTPNYWNVVLDHHQYQVFSSGQLQMNIGQHIAAACSIGGQTQSEYLWRVTGEWSAALTDCTPWLNGVGRGSRYEGQYDGSPWIGSCAGNDDEIPAWPQERQQNTRRFIEAQMDAYDQGTGWIFWTFKTEQSPEWDLRRLVDGGLFPQPLTDRQYPNQCNF</sequence>
<evidence type="ECO:0000256" key="5">
    <source>
        <dbReference type="ARBA" id="ARBA00022801"/>
    </source>
</evidence>
<keyword evidence="7" id="KW-0961">Cell wall biogenesis/degradation</keyword>
<accession>A0A167DCD0</accession>
<dbReference type="PANTHER" id="PTHR31297">
    <property type="entry name" value="GLUCAN ENDO-1,6-BETA-GLUCOSIDASE B"/>
    <property type="match status" value="1"/>
</dbReference>
<dbReference type="GO" id="GO:0009986">
    <property type="term" value="C:cell surface"/>
    <property type="evidence" value="ECO:0007669"/>
    <property type="project" value="TreeGrafter"/>
</dbReference>
<evidence type="ECO:0000313" key="14">
    <source>
        <dbReference type="Proteomes" id="UP000189580"/>
    </source>
</evidence>
<dbReference type="AlphaFoldDB" id="A0A167DCD0"/>
<comment type="catalytic activity">
    <reaction evidence="8">
        <text>Successive hydrolysis of beta-D-glucose units from the non-reducing ends of (1-&gt;3)-beta-D-glucans, releasing alpha-glucose.</text>
        <dbReference type="EC" id="3.2.1.58"/>
    </reaction>
</comment>
<proteinExistence type="inferred from homology"/>
<dbReference type="InterPro" id="IPR050386">
    <property type="entry name" value="Glycosyl_hydrolase_5"/>
</dbReference>
<feature type="chain" id="PRO_5007885106" description="glucan 1,3-beta-glucosidase" evidence="11">
    <location>
        <begin position="19"/>
        <end position="415"/>
    </location>
</feature>
<keyword evidence="6 10" id="KW-0326">Glycosidase</keyword>
<comment type="similarity">
    <text evidence="2 10">Belongs to the glycosyl hydrolase 5 (cellulase A) family.</text>
</comment>
<dbReference type="Pfam" id="PF00150">
    <property type="entry name" value="Cellulase"/>
    <property type="match status" value="1"/>
</dbReference>
<dbReference type="EC" id="3.2.1.58" evidence="9"/>
<dbReference type="GO" id="GO:1904541">
    <property type="term" value="P:fungal-type cell wall disassembly involved in conjugation with cellular fusion"/>
    <property type="evidence" value="ECO:0007669"/>
    <property type="project" value="EnsemblFungi"/>
</dbReference>
<dbReference type="InterPro" id="IPR017853">
    <property type="entry name" value="GH"/>
</dbReference>